<reference evidence="4" key="1">
    <citation type="journal article" date="2021" name="PeerJ">
        <title>Extensive microbial diversity within the chicken gut microbiome revealed by metagenomics and culture.</title>
        <authorList>
            <person name="Gilroy R."/>
            <person name="Ravi A."/>
            <person name="Getino M."/>
            <person name="Pursley I."/>
            <person name="Horton D.L."/>
            <person name="Alikhan N.F."/>
            <person name="Baker D."/>
            <person name="Gharbi K."/>
            <person name="Hall N."/>
            <person name="Watson M."/>
            <person name="Adriaenssens E.M."/>
            <person name="Foster-Nyarko E."/>
            <person name="Jarju S."/>
            <person name="Secka A."/>
            <person name="Antonio M."/>
            <person name="Oren A."/>
            <person name="Chaudhuri R.R."/>
            <person name="La Ragione R."/>
            <person name="Hildebrand F."/>
            <person name="Pallen M.J."/>
        </authorList>
    </citation>
    <scope>NUCLEOTIDE SEQUENCE</scope>
    <source>
        <strain evidence="4">CHK169-2315</strain>
    </source>
</reference>
<name>A0A9D1TJT6_9BACI</name>
<keyword evidence="3" id="KW-0378">Hydrolase</keyword>
<dbReference type="SUPFAM" id="SSF56784">
    <property type="entry name" value="HAD-like"/>
    <property type="match status" value="1"/>
</dbReference>
<dbReference type="PANTHER" id="PTHR18901:SF38">
    <property type="entry name" value="PSEUDOURIDINE-5'-PHOSPHATASE"/>
    <property type="match status" value="1"/>
</dbReference>
<comment type="caution">
    <text evidence="4">The sequence shown here is derived from an EMBL/GenBank/DDBJ whole genome shotgun (WGS) entry which is preliminary data.</text>
</comment>
<dbReference type="InterPro" id="IPR023214">
    <property type="entry name" value="HAD_sf"/>
</dbReference>
<comment type="similarity">
    <text evidence="1">Belongs to the HAD-like hydrolase superfamily. CbbY/CbbZ/Gph/YieH family.</text>
</comment>
<evidence type="ECO:0000256" key="1">
    <source>
        <dbReference type="ARBA" id="ARBA00006171"/>
    </source>
</evidence>
<gene>
    <name evidence="4" type="ORF">H9895_02885</name>
</gene>
<dbReference type="InterPro" id="IPR036412">
    <property type="entry name" value="HAD-like_sf"/>
</dbReference>
<dbReference type="EMBL" id="DXHX01000040">
    <property type="protein sequence ID" value="HIV74008.1"/>
    <property type="molecule type" value="Genomic_DNA"/>
</dbReference>
<dbReference type="SFLD" id="SFLDG01129">
    <property type="entry name" value="C1.5:_HAD__Beta-PGM__Phosphata"/>
    <property type="match status" value="1"/>
</dbReference>
<dbReference type="SFLD" id="SFLDG01135">
    <property type="entry name" value="C1.5.6:_HAD__Beta-PGM__Phospha"/>
    <property type="match status" value="1"/>
</dbReference>
<dbReference type="SFLD" id="SFLDS00003">
    <property type="entry name" value="Haloacid_Dehalogenase"/>
    <property type="match status" value="1"/>
</dbReference>
<evidence type="ECO:0000313" key="4">
    <source>
        <dbReference type="EMBL" id="HIV74008.1"/>
    </source>
</evidence>
<proteinExistence type="inferred from homology"/>
<dbReference type="InterPro" id="IPR041492">
    <property type="entry name" value="HAD_2"/>
</dbReference>
<evidence type="ECO:0000256" key="2">
    <source>
        <dbReference type="ARBA" id="ARBA00022723"/>
    </source>
</evidence>
<accession>A0A9D1TJT6</accession>
<dbReference type="AlphaFoldDB" id="A0A9D1TJT6"/>
<dbReference type="Gene3D" id="3.40.50.1000">
    <property type="entry name" value="HAD superfamily/HAD-like"/>
    <property type="match status" value="1"/>
</dbReference>
<organism evidence="4 5">
    <name type="scientific">Candidatus Pseudogracilibacillus intestinigallinarum</name>
    <dbReference type="NCBI Taxonomy" id="2838742"/>
    <lineage>
        <taxon>Bacteria</taxon>
        <taxon>Bacillati</taxon>
        <taxon>Bacillota</taxon>
        <taxon>Bacilli</taxon>
        <taxon>Bacillales</taxon>
        <taxon>Bacillaceae</taxon>
        <taxon>Pseudogracilibacillus</taxon>
    </lineage>
</organism>
<sequence>MVKAFVFDLDGTIVDTEKAIFQAYKEALKLYDFELTEDVWAKYVGGVGTPTFICEHVENVTGKEVDIEKTIAYGETVLRDLIKKERPLPGVIELLEEAKREGIKIALATNSNKKWATTHLTNLHLLDYFDELLTVDQVLRPKPHPEIYVKAVHSLGVAPIEAIAFEDSVIGSKAAVAAGLHTVAIPSTLMKEENFAHTHLQLPSLANTDVKQLTNLFQSAKYKRKIS</sequence>
<protein>
    <submittedName>
        <fullName evidence="4">HAD family phosphatase</fullName>
    </submittedName>
</protein>
<dbReference type="GO" id="GO:0046872">
    <property type="term" value="F:metal ion binding"/>
    <property type="evidence" value="ECO:0007669"/>
    <property type="project" value="UniProtKB-KW"/>
</dbReference>
<dbReference type="FunFam" id="3.40.50.1000:FF:000036">
    <property type="entry name" value="HAD family hydrolase"/>
    <property type="match status" value="1"/>
</dbReference>
<evidence type="ECO:0000256" key="3">
    <source>
        <dbReference type="ARBA" id="ARBA00022801"/>
    </source>
</evidence>
<keyword evidence="2" id="KW-0479">Metal-binding</keyword>
<dbReference type="PANTHER" id="PTHR18901">
    <property type="entry name" value="2-DEOXYGLUCOSE-6-PHOSPHATE PHOSPHATASE 2"/>
    <property type="match status" value="1"/>
</dbReference>
<dbReference type="Pfam" id="PF13419">
    <property type="entry name" value="HAD_2"/>
    <property type="match status" value="1"/>
</dbReference>
<dbReference type="Gene3D" id="1.10.150.240">
    <property type="entry name" value="Putative phosphatase, domain 2"/>
    <property type="match status" value="1"/>
</dbReference>
<dbReference type="InterPro" id="IPR006439">
    <property type="entry name" value="HAD-SF_hydro_IA"/>
</dbReference>
<dbReference type="InterPro" id="IPR023198">
    <property type="entry name" value="PGP-like_dom2"/>
</dbReference>
<dbReference type="GO" id="GO:0016787">
    <property type="term" value="F:hydrolase activity"/>
    <property type="evidence" value="ECO:0007669"/>
    <property type="project" value="UniProtKB-KW"/>
</dbReference>
<reference evidence="4" key="2">
    <citation type="submission" date="2021-04" db="EMBL/GenBank/DDBJ databases">
        <authorList>
            <person name="Gilroy R."/>
        </authorList>
    </citation>
    <scope>NUCLEOTIDE SEQUENCE</scope>
    <source>
        <strain evidence="4">CHK169-2315</strain>
    </source>
</reference>
<evidence type="ECO:0000313" key="5">
    <source>
        <dbReference type="Proteomes" id="UP000823937"/>
    </source>
</evidence>
<dbReference type="NCBIfam" id="TIGR01509">
    <property type="entry name" value="HAD-SF-IA-v3"/>
    <property type="match status" value="1"/>
</dbReference>
<dbReference type="Proteomes" id="UP000823937">
    <property type="component" value="Unassembled WGS sequence"/>
</dbReference>